<evidence type="ECO:0000256" key="1">
    <source>
        <dbReference type="SAM" id="MobiDB-lite"/>
    </source>
</evidence>
<feature type="region of interest" description="Disordered" evidence="1">
    <location>
        <begin position="113"/>
        <end position="133"/>
    </location>
</feature>
<proteinExistence type="predicted"/>
<dbReference type="STRING" id="437900.GCA_001940335_02044"/>
<organism evidence="3">
    <name type="scientific">Pseudomonas marincola</name>
    <dbReference type="NCBI Taxonomy" id="437900"/>
    <lineage>
        <taxon>Bacteria</taxon>
        <taxon>Pseudomonadati</taxon>
        <taxon>Pseudomonadota</taxon>
        <taxon>Gammaproteobacteria</taxon>
        <taxon>Pseudomonadales</taxon>
        <taxon>Pseudomonadaceae</taxon>
        <taxon>Pseudomonas</taxon>
    </lineage>
</organism>
<feature type="compositionally biased region" description="Basic and acidic residues" evidence="1">
    <location>
        <begin position="77"/>
        <end position="90"/>
    </location>
</feature>
<reference evidence="3" key="1">
    <citation type="submission" date="2019-02" db="EMBL/GenBank/DDBJ databases">
        <authorList>
            <consortium name="Genoscope - CEA"/>
            <person name="William W."/>
        </authorList>
    </citation>
    <scope>NUCLEOTIDE SEQUENCE [LARGE SCALE GENOMIC DNA]</scope>
    <source>
        <strain evidence="3">YSy11</strain>
    </source>
</reference>
<dbReference type="EMBL" id="LR215729">
    <property type="protein sequence ID" value="VEV98480.1"/>
    <property type="molecule type" value="Genomic_DNA"/>
</dbReference>
<feature type="chain" id="PRO_5041051562" evidence="2">
    <location>
        <begin position="21"/>
        <end position="133"/>
    </location>
</feature>
<name>A0A1I7AQN0_9PSED</name>
<dbReference type="InterPro" id="IPR012899">
    <property type="entry name" value="LTXXQ"/>
</dbReference>
<sequence length="133" mass="14976">MRKTLTAVLLALTLPAVAMAAMPEGGPRHEGGHHGGGMFKELNLSKEQKQEMHKLMRQQMKDRHDITRKYLDKLPEAEQKAMKAEMDASRETQQSAMRALLKPEQQAAFDAQLKKMQERRAAKEAEKAAKPAN</sequence>
<dbReference type="AlphaFoldDB" id="A0A1I7AQN0"/>
<dbReference type="Gene3D" id="1.20.120.1490">
    <property type="match status" value="1"/>
</dbReference>
<feature type="signal peptide" evidence="2">
    <location>
        <begin position="1"/>
        <end position="20"/>
    </location>
</feature>
<accession>A0A1I7AQN0</accession>
<dbReference type="RefSeq" id="WP_069901865.1">
    <property type="nucleotide sequence ID" value="NZ_FPBC01000004.1"/>
</dbReference>
<evidence type="ECO:0000313" key="3">
    <source>
        <dbReference type="EMBL" id="VEV98480.1"/>
    </source>
</evidence>
<gene>
    <name evidence="3" type="ORF">PMYSY11_3436</name>
</gene>
<protein>
    <submittedName>
        <fullName evidence="3">LTXXQ domain protein</fullName>
    </submittedName>
</protein>
<evidence type="ECO:0000256" key="2">
    <source>
        <dbReference type="SAM" id="SignalP"/>
    </source>
</evidence>
<feature type="region of interest" description="Disordered" evidence="1">
    <location>
        <begin position="77"/>
        <end position="96"/>
    </location>
</feature>
<keyword evidence="2" id="KW-0732">Signal</keyword>
<dbReference type="Pfam" id="PF07813">
    <property type="entry name" value="LTXXQ"/>
    <property type="match status" value="1"/>
</dbReference>